<reference evidence="2" key="1">
    <citation type="submission" date="2025-08" db="UniProtKB">
        <authorList>
            <consortium name="RefSeq"/>
        </authorList>
    </citation>
    <scope>IDENTIFICATION</scope>
</reference>
<dbReference type="Proteomes" id="UP000079169">
    <property type="component" value="Unplaced"/>
</dbReference>
<gene>
    <name evidence="2" type="primary">LOC113466683</name>
</gene>
<dbReference type="RefSeq" id="XP_026678082.1">
    <property type="nucleotide sequence ID" value="XM_026822281.1"/>
</dbReference>
<name>A0A3Q0IPC1_DIACI</name>
<dbReference type="STRING" id="121845.A0A3Q0IPC1"/>
<dbReference type="PaxDb" id="121845-A0A3Q0IPC1"/>
<proteinExistence type="predicted"/>
<organism evidence="1 2">
    <name type="scientific">Diaphorina citri</name>
    <name type="common">Asian citrus psyllid</name>
    <dbReference type="NCBI Taxonomy" id="121845"/>
    <lineage>
        <taxon>Eukaryota</taxon>
        <taxon>Metazoa</taxon>
        <taxon>Ecdysozoa</taxon>
        <taxon>Arthropoda</taxon>
        <taxon>Hexapoda</taxon>
        <taxon>Insecta</taxon>
        <taxon>Pterygota</taxon>
        <taxon>Neoptera</taxon>
        <taxon>Paraneoptera</taxon>
        <taxon>Hemiptera</taxon>
        <taxon>Sternorrhyncha</taxon>
        <taxon>Psylloidea</taxon>
        <taxon>Psyllidae</taxon>
        <taxon>Diaphorininae</taxon>
        <taxon>Diaphorina</taxon>
    </lineage>
</organism>
<evidence type="ECO:0000313" key="2">
    <source>
        <dbReference type="RefSeq" id="XP_026678082.1"/>
    </source>
</evidence>
<dbReference type="AlphaFoldDB" id="A0A3Q0IPC1"/>
<accession>A0A3Q0IPC1</accession>
<protein>
    <submittedName>
        <fullName evidence="2">Uncharacterized protein LOC113466683</fullName>
    </submittedName>
</protein>
<sequence>MRKKEEKYLESFEMWMWRRLEGIKWSDRVRNEEVLRRVDEKREILRTIVNRKRSWLGHILRRNCLQRRIMEGELKGKRSIGRKRFGMLRDVLNGRTFEQMKEDAQDREKWRTSC</sequence>
<dbReference type="KEGG" id="dci:113466683"/>
<evidence type="ECO:0000313" key="1">
    <source>
        <dbReference type="Proteomes" id="UP000079169"/>
    </source>
</evidence>
<keyword evidence="1" id="KW-1185">Reference proteome</keyword>
<dbReference type="GeneID" id="113466683"/>